<dbReference type="Pfam" id="PF13412">
    <property type="entry name" value="HTH_24"/>
    <property type="match status" value="1"/>
</dbReference>
<dbReference type="PRINTS" id="PR00033">
    <property type="entry name" value="HTHASNC"/>
</dbReference>
<dbReference type="InterPro" id="IPR011991">
    <property type="entry name" value="ArsR-like_HTH"/>
</dbReference>
<dbReference type="InterPro" id="IPR036388">
    <property type="entry name" value="WH-like_DNA-bd_sf"/>
</dbReference>
<dbReference type="PROSITE" id="PS00519">
    <property type="entry name" value="HTH_ASNC_1"/>
    <property type="match status" value="1"/>
</dbReference>
<sequence length="184" mass="19653">MHSAGRSAVQIDEIGYDILRVLRDDGRVSIAALAARVGISRASAYSRVEALTRAGVITGYSARVDAARAGLGVCALVFCSVHPQSWEEFFTAVRNLPEVESAKITTGEHDIMLLVRSIDVQGIYALVAGGIASLPHVARVETVLILNEVFERPYVLPTDIPARERPPQGGLVSFVATSSDRPAG</sequence>
<dbReference type="PANTHER" id="PTHR30154:SF34">
    <property type="entry name" value="TRANSCRIPTIONAL REGULATOR AZLB"/>
    <property type="match status" value="1"/>
</dbReference>
<dbReference type="SMART" id="SM00344">
    <property type="entry name" value="HTH_ASNC"/>
    <property type="match status" value="1"/>
</dbReference>
<name>A0ABX5SWZ2_9MICO</name>
<dbReference type="InterPro" id="IPR036390">
    <property type="entry name" value="WH_DNA-bd_sf"/>
</dbReference>
<dbReference type="SUPFAM" id="SSF54909">
    <property type="entry name" value="Dimeric alpha+beta barrel"/>
    <property type="match status" value="1"/>
</dbReference>
<dbReference type="Gene3D" id="3.30.70.920">
    <property type="match status" value="1"/>
</dbReference>
<dbReference type="Pfam" id="PF01037">
    <property type="entry name" value="AsnC_trans_reg"/>
    <property type="match status" value="1"/>
</dbReference>
<feature type="domain" description="HTH asnC-type" evidence="4">
    <location>
        <begin position="11"/>
        <end position="72"/>
    </location>
</feature>
<dbReference type="InterPro" id="IPR019888">
    <property type="entry name" value="Tscrpt_reg_AsnC-like"/>
</dbReference>
<dbReference type="PROSITE" id="PS50956">
    <property type="entry name" value="HTH_ASNC_2"/>
    <property type="match status" value="1"/>
</dbReference>
<dbReference type="InterPro" id="IPR000485">
    <property type="entry name" value="AsnC-type_HTH_dom"/>
</dbReference>
<evidence type="ECO:0000256" key="1">
    <source>
        <dbReference type="ARBA" id="ARBA00023015"/>
    </source>
</evidence>
<protein>
    <submittedName>
        <fullName evidence="5">Lrp/AsnC family transcriptional regulator</fullName>
    </submittedName>
</protein>
<dbReference type="PANTHER" id="PTHR30154">
    <property type="entry name" value="LEUCINE-RESPONSIVE REGULATORY PROTEIN"/>
    <property type="match status" value="1"/>
</dbReference>
<reference evidence="5 6" key="1">
    <citation type="submission" date="2019-03" db="EMBL/GenBank/DDBJ databases">
        <authorList>
            <person name="Dong K."/>
        </authorList>
    </citation>
    <scope>NUCLEOTIDE SEQUENCE [LARGE SCALE GENOMIC DNA]</scope>
    <source>
        <strain evidence="6">dk512</strain>
    </source>
</reference>
<evidence type="ECO:0000313" key="6">
    <source>
        <dbReference type="Proteomes" id="UP000295748"/>
    </source>
</evidence>
<dbReference type="Proteomes" id="UP000295748">
    <property type="component" value="Chromosome"/>
</dbReference>
<proteinExistence type="predicted"/>
<dbReference type="Gene3D" id="1.10.10.10">
    <property type="entry name" value="Winged helix-like DNA-binding domain superfamily/Winged helix DNA-binding domain"/>
    <property type="match status" value="1"/>
</dbReference>
<keyword evidence="2" id="KW-0238">DNA-binding</keyword>
<evidence type="ECO:0000259" key="4">
    <source>
        <dbReference type="PROSITE" id="PS50956"/>
    </source>
</evidence>
<dbReference type="InterPro" id="IPR011008">
    <property type="entry name" value="Dimeric_a/b-barrel"/>
</dbReference>
<evidence type="ECO:0000256" key="3">
    <source>
        <dbReference type="ARBA" id="ARBA00023163"/>
    </source>
</evidence>
<keyword evidence="3" id="KW-0804">Transcription</keyword>
<keyword evidence="1" id="KW-0805">Transcription regulation</keyword>
<dbReference type="InterPro" id="IPR019887">
    <property type="entry name" value="Tscrpt_reg_AsnC/Lrp_C"/>
</dbReference>
<evidence type="ECO:0000313" key="5">
    <source>
        <dbReference type="EMBL" id="QBR90674.1"/>
    </source>
</evidence>
<dbReference type="CDD" id="cd00090">
    <property type="entry name" value="HTH_ARSR"/>
    <property type="match status" value="1"/>
</dbReference>
<accession>A0ABX5SWZ2</accession>
<dbReference type="EMBL" id="CP038266">
    <property type="protein sequence ID" value="QBR90674.1"/>
    <property type="molecule type" value="Genomic_DNA"/>
</dbReference>
<organism evidence="5 6">
    <name type="scientific">Microbacterium wangchenii</name>
    <dbReference type="NCBI Taxonomy" id="2541726"/>
    <lineage>
        <taxon>Bacteria</taxon>
        <taxon>Bacillati</taxon>
        <taxon>Actinomycetota</taxon>
        <taxon>Actinomycetes</taxon>
        <taxon>Micrococcales</taxon>
        <taxon>Microbacteriaceae</taxon>
        <taxon>Microbacterium</taxon>
    </lineage>
</organism>
<evidence type="ECO:0000256" key="2">
    <source>
        <dbReference type="ARBA" id="ARBA00023125"/>
    </source>
</evidence>
<keyword evidence="6" id="KW-1185">Reference proteome</keyword>
<dbReference type="InterPro" id="IPR019885">
    <property type="entry name" value="Tscrpt_reg_HTH_AsnC-type_CS"/>
</dbReference>
<gene>
    <name evidence="5" type="ORF">E4K62_09150</name>
</gene>
<dbReference type="SUPFAM" id="SSF46785">
    <property type="entry name" value="Winged helix' DNA-binding domain"/>
    <property type="match status" value="1"/>
</dbReference>